<protein>
    <submittedName>
        <fullName evidence="2">Uncharacterized protein</fullName>
    </submittedName>
</protein>
<keyword evidence="3" id="KW-1185">Reference proteome</keyword>
<accession>A0ABR1SLA2</accession>
<evidence type="ECO:0000313" key="2">
    <source>
        <dbReference type="EMBL" id="KAK8035097.1"/>
    </source>
</evidence>
<dbReference type="EMBL" id="JAQQWK010000009">
    <property type="protein sequence ID" value="KAK8035097.1"/>
    <property type="molecule type" value="Genomic_DNA"/>
</dbReference>
<feature type="region of interest" description="Disordered" evidence="1">
    <location>
        <begin position="1"/>
        <end position="47"/>
    </location>
</feature>
<evidence type="ECO:0000313" key="3">
    <source>
        <dbReference type="Proteomes" id="UP001444661"/>
    </source>
</evidence>
<dbReference type="Proteomes" id="UP001444661">
    <property type="component" value="Unassembled WGS sequence"/>
</dbReference>
<organism evidence="2 3">
    <name type="scientific">Apiospora rasikravindrae</name>
    <dbReference type="NCBI Taxonomy" id="990691"/>
    <lineage>
        <taxon>Eukaryota</taxon>
        <taxon>Fungi</taxon>
        <taxon>Dikarya</taxon>
        <taxon>Ascomycota</taxon>
        <taxon>Pezizomycotina</taxon>
        <taxon>Sordariomycetes</taxon>
        <taxon>Xylariomycetidae</taxon>
        <taxon>Amphisphaeriales</taxon>
        <taxon>Apiosporaceae</taxon>
        <taxon>Apiospora</taxon>
    </lineage>
</organism>
<feature type="region of interest" description="Disordered" evidence="1">
    <location>
        <begin position="83"/>
        <end position="105"/>
    </location>
</feature>
<evidence type="ECO:0000256" key="1">
    <source>
        <dbReference type="SAM" id="MobiDB-lite"/>
    </source>
</evidence>
<reference evidence="2 3" key="1">
    <citation type="submission" date="2023-01" db="EMBL/GenBank/DDBJ databases">
        <title>Analysis of 21 Apiospora genomes using comparative genomics revels a genus with tremendous synthesis potential of carbohydrate active enzymes and secondary metabolites.</title>
        <authorList>
            <person name="Sorensen T."/>
        </authorList>
    </citation>
    <scope>NUCLEOTIDE SEQUENCE [LARGE SCALE GENOMIC DNA]</scope>
    <source>
        <strain evidence="2 3">CBS 33761</strain>
    </source>
</reference>
<feature type="compositionally biased region" description="Pro residues" evidence="1">
    <location>
        <begin position="10"/>
        <end position="26"/>
    </location>
</feature>
<gene>
    <name evidence="2" type="ORF">PG993_010092</name>
</gene>
<name>A0ABR1SLA2_9PEZI</name>
<proteinExistence type="predicted"/>
<sequence length="171" mass="18731">MSQQDYYQQGPPPQGYAQGPYPPPQQPMYYQQQPPPPPQQEKSHGCLYGCNESPNPLRPVVFWFMIAFRALPLYLATDTSLPAQQGEPPVSPAELHIESARPPGPPSHARVVRLVVGFVARARHEVPLLPIGLFVTLGSRCVTLAYHGLVSAFLSGWFVDSALGFAAIPCL</sequence>
<comment type="caution">
    <text evidence="2">The sequence shown here is derived from an EMBL/GenBank/DDBJ whole genome shotgun (WGS) entry which is preliminary data.</text>
</comment>